<dbReference type="Gene3D" id="1.10.506.10">
    <property type="entry name" value="GTPase Activation - p120gap, domain 1"/>
    <property type="match status" value="1"/>
</dbReference>
<feature type="domain" description="Ras-GAP" evidence="2">
    <location>
        <begin position="164"/>
        <end position="347"/>
    </location>
</feature>
<protein>
    <recommendedName>
        <fullName evidence="2">Ras-GAP domain-containing protein</fullName>
    </recommendedName>
</protein>
<reference evidence="3 4" key="1">
    <citation type="submission" date="2015-02" db="EMBL/GenBank/DDBJ databases">
        <authorList>
            <person name="Chooi Y.-H."/>
        </authorList>
    </citation>
    <scope>NUCLEOTIDE SEQUENCE [LARGE SCALE GENOMIC DNA]</scope>
    <source>
        <strain evidence="3">E3</strain>
    </source>
</reference>
<dbReference type="InterPro" id="IPR025481">
    <property type="entry name" value="Cell_Morphogen_C"/>
</dbReference>
<dbReference type="Pfam" id="PF00616">
    <property type="entry name" value="RasGAP"/>
    <property type="match status" value="1"/>
</dbReference>
<dbReference type="InterPro" id="IPR025614">
    <property type="entry name" value="Cell_morpho_N"/>
</dbReference>
<dbReference type="OrthoDB" id="775356at2759"/>
<organism evidence="3 4">
    <name type="scientific">Plasmodiophora brassicae</name>
    <name type="common">Clubroot disease agent</name>
    <dbReference type="NCBI Taxonomy" id="37360"/>
    <lineage>
        <taxon>Eukaryota</taxon>
        <taxon>Sar</taxon>
        <taxon>Rhizaria</taxon>
        <taxon>Endomyxa</taxon>
        <taxon>Phytomyxea</taxon>
        <taxon>Plasmodiophorida</taxon>
        <taxon>Plasmodiophoridae</taxon>
        <taxon>Plasmodiophora</taxon>
    </lineage>
</organism>
<proteinExistence type="predicted"/>
<dbReference type="InterPro" id="IPR008936">
    <property type="entry name" value="Rho_GTPase_activation_prot"/>
</dbReference>
<accession>A0A0G4J5H4</accession>
<dbReference type="InterPro" id="IPR001936">
    <property type="entry name" value="RasGAP_dom"/>
</dbReference>
<dbReference type="PROSITE" id="PS50018">
    <property type="entry name" value="RAS_GTPASE_ACTIV_2"/>
    <property type="match status" value="1"/>
</dbReference>
<dbReference type="PANTHER" id="PTHR14149:SF14">
    <property type="entry name" value="CALPONIN-HOMOLOGY (CH) DOMAIN-CONTAINING PROTEIN"/>
    <property type="match status" value="1"/>
</dbReference>
<dbReference type="GO" id="GO:0005938">
    <property type="term" value="C:cell cortex"/>
    <property type="evidence" value="ECO:0007669"/>
    <property type="project" value="TreeGrafter"/>
</dbReference>
<evidence type="ECO:0000313" key="3">
    <source>
        <dbReference type="EMBL" id="CEP02762.1"/>
    </source>
</evidence>
<name>A0A0G4J5H4_PLABS</name>
<dbReference type="STRING" id="37360.A0A0G4J5H4"/>
<dbReference type="EMBL" id="CDSF01000133">
    <property type="protein sequence ID" value="CEP02762.1"/>
    <property type="molecule type" value="Genomic_DNA"/>
</dbReference>
<dbReference type="GO" id="GO:0051015">
    <property type="term" value="F:actin filament binding"/>
    <property type="evidence" value="ECO:0007669"/>
    <property type="project" value="TreeGrafter"/>
</dbReference>
<gene>
    <name evidence="3" type="ORF">PBRA_002729</name>
</gene>
<evidence type="ECO:0000313" key="4">
    <source>
        <dbReference type="Proteomes" id="UP000039324"/>
    </source>
</evidence>
<evidence type="ECO:0000256" key="1">
    <source>
        <dbReference type="SAM" id="MobiDB-lite"/>
    </source>
</evidence>
<dbReference type="GO" id="GO:0005096">
    <property type="term" value="F:GTPase activator activity"/>
    <property type="evidence" value="ECO:0007669"/>
    <property type="project" value="TreeGrafter"/>
</dbReference>
<dbReference type="SUPFAM" id="SSF48371">
    <property type="entry name" value="ARM repeat"/>
    <property type="match status" value="1"/>
</dbReference>
<feature type="region of interest" description="Disordered" evidence="1">
    <location>
        <begin position="1837"/>
        <end position="1857"/>
    </location>
</feature>
<dbReference type="GO" id="GO:1903479">
    <property type="term" value="P:mitotic actomyosin contractile ring assembly actin filament organization"/>
    <property type="evidence" value="ECO:0007669"/>
    <property type="project" value="TreeGrafter"/>
</dbReference>
<dbReference type="PANTHER" id="PTHR14149">
    <property type="entry name" value="RAS GTPASE-ACTIVATING PROTEIN WITH IQ MOTIF"/>
    <property type="match status" value="1"/>
</dbReference>
<dbReference type="Pfam" id="PF14225">
    <property type="entry name" value="MOR2-PAG1_C"/>
    <property type="match status" value="1"/>
</dbReference>
<dbReference type="GO" id="GO:0005516">
    <property type="term" value="F:calmodulin binding"/>
    <property type="evidence" value="ECO:0007669"/>
    <property type="project" value="TreeGrafter"/>
</dbReference>
<dbReference type="Pfam" id="PF14222">
    <property type="entry name" value="MOR2-PAG1_N"/>
    <property type="match status" value="1"/>
</dbReference>
<dbReference type="SMART" id="SM00323">
    <property type="entry name" value="RasGAP"/>
    <property type="match status" value="1"/>
</dbReference>
<dbReference type="InterPro" id="IPR016024">
    <property type="entry name" value="ARM-type_fold"/>
</dbReference>
<dbReference type="Proteomes" id="UP000039324">
    <property type="component" value="Unassembled WGS sequence"/>
</dbReference>
<dbReference type="SUPFAM" id="SSF48350">
    <property type="entry name" value="GTPase activation domain, GAP"/>
    <property type="match status" value="1"/>
</dbReference>
<evidence type="ECO:0000259" key="2">
    <source>
        <dbReference type="PROSITE" id="PS50018"/>
    </source>
</evidence>
<keyword evidence="4" id="KW-1185">Reference proteome</keyword>
<sequence length="2322" mass="255187">MRYAWCDHWAHHKIEAMPIELAKTLRTLASSAIRQERAIAADLEVRATLKSSIIIETKKNAALEQELRTIDDQIKVLLNSRASGQNLKRIEPKCQQIPDDVQHVDTEMSADVAEALHSFGAFLYVLRKEPDYLARLVRTASSKEVTSVVPLIVSTLFANPYDAQEECLLLRVIQRVLELDVNDCSDISTFLRDNSASAKLLSGYTRRDPCRAVLAEALSKPQRALLQCTDVDFELDPSKIEGTHSISVEDRLAKLTSTVDAFLQPFLGSEMPEGLCVLARILRDLSMNHFGVDATQAYRIVGGLLFLRFLNPSVVDPSLSEPNPGPLPPRTRRNLIMVAKVLQNLSNGVLFGEKEAYMIRLNDYLRDRLPSVVEFFDRITGIAELSDVVSDEESLEAQLSWRGESSLLSSSVVYITMKELSFLYEVVKEHLDVIAPADGDPLRGRLSALDPEILRNGTLPNQMLKLRVIMPDGYFRSRTMSKLNTAAQERSRSSEMSSLFKAVFELESMELNDGGENARESLVSQCVSLFTQAREICRSEGNPLLAERFSVMIANAEDVQTRDIEDAIAELHSLTSSRLAVQKRLERDIAHLQDGLGLVQGKRAHLQASINTFMQYLTNVDVSKAFRRDLSSWNLSDLVGAHMRRHSLWSNILSETGLVGSLLTRLMRIAGDSLRHERAHPSSYETTLKLIAEVSGPCAVDVVHAIVCAVMDRSRPLQSSSSCFTLGRFLVMVSSSPTASFDLLQLHFDSMALDVLLTVIPHASVSNTVTQHLTGMAFRHWLSASPSQSPGRQTHMDINHKWSSVLEQVRGAAAIAVDHSLGCVQIPEPVVEGLSRLRFNMTNGQDVTALSQLFRSLLGLLQSQQSMTSPLLIALQQCVSRLDFSAFQNIQGVAVRGHSLTAELHQLFFVDIIALYAAVLVLPVDASSVDRNRALLVATTILCRSPVDFFERHVDALVKDHLLNGLFKDRSTSSGRLDCIAQLLGGMTLKDPHERVCAVRPRIIRMIANELVGAYIRPRHFASCIKSASAVIALMATHEFTITAQTVLTPLLSRDVPQSLASSLPHHLLVGIEAAAHITNSDRQFACLVARVRRPSDAKPLSDRVSVLSSTLSRHIVDVISVCEREVGPDVQGMLLSVWPTESDNKNFGEHAGSDVNESDDRQQFYIRLYSACVGLCPDIMPETLLAATPPNVRISGGRCLVRLLLHDQEVIRRSVRSALSNTVERYPIERAQVFEGLATLMVTEMKALTTLRLTVLLEFATQLMDRIPQFFSQDVPQPDPSSWQSRFDAVAVMALTRHDVRLRTAARNILQRSASPTLRNLLHEFNLDGDRYQGVARFATLCCEDLELYDGMIVHLRRLLSVMLSAGRAEPWIEACRPNLGALLLAIAGGVHAPVVRGTRRSSSPGPNVRQPVSHIFAVEQSVAQFLRLAMANDAPVSCYEALSHTHWQSVGSAVRTILSDEPVRPQHISLLQHLSRAHDFDQGLLADPDAFVRLTQLVSTQIETSTAGRPLVNLIERFSAALDHIVSSGTVSKHYDRFVDNSGHLRLFTKQVRNRALQFIKQAGAPLRDTVAAVTALVKLGPCLTTTTMTNDDSTLNWLFSCASSEASGTLLNDILRFHFGGLLPAFIARESSPLVASALASALPYQPSMLVHRHMTSIIVVALKALLSENSSVTSSARSILSCVVITPQQQLWKDVHFLLNAPTYYHRCDGARLVTRYVAEHLPVDTSLLVATKLLLSHDYDEIVLAMAPRLKLDQAQPDNVKAFLFALTSGHVHLSAIWNLFASHPDNVGIIVKHAAAGDCGGDAVIAIASVPSARVKVVDLLLSPLYEDLRQGSPGREESDHLVESLSSPVPASQRPFVPISLVRSLLHSSNWSELRHHFGAIAAWALLNGGSEADLVVSLIAARLSNATNSGKQSLPDEVMREVGTWCITGLSGAIRCRDSARMTTCLTLYCRLPSPPAAMLHLLCCLQLELDALDRLQWYAASAPPDGALNVMNALIGCAHSSTSADDLRIMFAAACSVLHCNSSPLCCSALRLAQICLRSGFLSDLHCVSDLVRDFTGIQPLLIQGAFDSECEASVRELLLTLGDHKVPQRIADSTSWRHLTTTMCFLPWLCLGAGDKDRRKEPGRLTALSHLTRILSEPAPHLSHVFAEHLSEVQSDGADVDVQAERLLHESCRRLVEAFFPEFTSACAALLHSILEREHCRYQPMALRICAAILRQPSARSVVGDFQGIIAFAKVLLSNEDAATTDDMLVSACNLVASAVRLFTDQPNTAIQEPGDGIPSSVPSHSMAAARSCLHHLIHSLSSATSTTTSTI</sequence>
<feature type="compositionally biased region" description="Basic and acidic residues" evidence="1">
    <location>
        <begin position="1837"/>
        <end position="1849"/>
    </location>
</feature>